<dbReference type="InterPro" id="IPR005135">
    <property type="entry name" value="Endo/exonuclease/phosphatase"/>
</dbReference>
<dbReference type="PANTHER" id="PTHR12121:SF36">
    <property type="entry name" value="ENDONUCLEASE_EXONUCLEASE_PHOSPHATASE DOMAIN-CONTAINING PROTEIN"/>
    <property type="match status" value="1"/>
</dbReference>
<dbReference type="PANTHER" id="PTHR12121">
    <property type="entry name" value="CARBON CATABOLITE REPRESSOR PROTEIN 4"/>
    <property type="match status" value="1"/>
</dbReference>
<organism evidence="2 3">
    <name type="scientific">Flavobacterium kingsejongi</name>
    <dbReference type="NCBI Taxonomy" id="1678728"/>
    <lineage>
        <taxon>Bacteria</taxon>
        <taxon>Pseudomonadati</taxon>
        <taxon>Bacteroidota</taxon>
        <taxon>Flavobacteriia</taxon>
        <taxon>Flavobacteriales</taxon>
        <taxon>Flavobacteriaceae</taxon>
        <taxon>Flavobacterium</taxon>
    </lineage>
</organism>
<keyword evidence="3" id="KW-1185">Reference proteome</keyword>
<dbReference type="GO" id="GO:0004519">
    <property type="term" value="F:endonuclease activity"/>
    <property type="evidence" value="ECO:0007669"/>
    <property type="project" value="UniProtKB-KW"/>
</dbReference>
<sequence>MKKIIVIAVLLCSGLYTVTAQTTRLMSYNLRLDVKSDGENQWSLRKDKLVGLLKFYSPDFVGVQEALPHQMHYIDSSLVTYGYIGKGRDDGKEQGEFSAIFYNKDKFKLLDNATFWLSEHPDQVSMGWDAAYKRVCTYGLFQDKATNKKFYVFNTHFDHVGDVARIKSAQLIIEKIKAINTQNLPFFLSGDFNLESDSAPIQYIASQLNDSKAVAELVYGPAGTFNNFEFTKPVTMRIDYIFTSKKGITVKKYAVLSNSDQCKYPSDHFPVLIDVEWNKK</sequence>
<evidence type="ECO:0000259" key="1">
    <source>
        <dbReference type="Pfam" id="PF03372"/>
    </source>
</evidence>
<dbReference type="EMBL" id="CP020919">
    <property type="protein sequence ID" value="AWG27136.1"/>
    <property type="molecule type" value="Genomic_DNA"/>
</dbReference>
<name>A0A2S1LU27_9FLAO</name>
<dbReference type="KEGG" id="fki:FK004_18880"/>
<keyword evidence="2" id="KW-0255">Endonuclease</keyword>
<dbReference type="Gene3D" id="3.60.10.10">
    <property type="entry name" value="Endonuclease/exonuclease/phosphatase"/>
    <property type="match status" value="1"/>
</dbReference>
<dbReference type="InterPro" id="IPR050410">
    <property type="entry name" value="CCR4/nocturin_mRNA_transcr"/>
</dbReference>
<keyword evidence="2" id="KW-0378">Hydrolase</keyword>
<evidence type="ECO:0000313" key="2">
    <source>
        <dbReference type="EMBL" id="AWG27136.1"/>
    </source>
</evidence>
<keyword evidence="2" id="KW-0269">Exonuclease</keyword>
<evidence type="ECO:0000313" key="3">
    <source>
        <dbReference type="Proteomes" id="UP000244677"/>
    </source>
</evidence>
<gene>
    <name evidence="2" type="ORF">FK004_18880</name>
</gene>
<protein>
    <submittedName>
        <fullName evidence="2">Endonuclease/exonuclease/phosphatase</fullName>
    </submittedName>
</protein>
<keyword evidence="2" id="KW-0540">Nuclease</keyword>
<dbReference type="CDD" id="cd09083">
    <property type="entry name" value="EEP-1"/>
    <property type="match status" value="1"/>
</dbReference>
<dbReference type="Proteomes" id="UP000244677">
    <property type="component" value="Chromosome"/>
</dbReference>
<dbReference type="Pfam" id="PF03372">
    <property type="entry name" value="Exo_endo_phos"/>
    <property type="match status" value="1"/>
</dbReference>
<reference evidence="2 3" key="1">
    <citation type="submission" date="2017-04" db="EMBL/GenBank/DDBJ databases">
        <title>Complete genome sequence of Flavobacterium kingsejong AJ004.</title>
        <authorList>
            <person name="Lee P.C."/>
        </authorList>
    </citation>
    <scope>NUCLEOTIDE SEQUENCE [LARGE SCALE GENOMIC DNA]</scope>
    <source>
        <strain evidence="2 3">AJ004</strain>
    </source>
</reference>
<accession>A0A2S1LU27</accession>
<dbReference type="AlphaFoldDB" id="A0A2S1LU27"/>
<proteinExistence type="predicted"/>
<dbReference type="InterPro" id="IPR036691">
    <property type="entry name" value="Endo/exonu/phosph_ase_sf"/>
</dbReference>
<dbReference type="RefSeq" id="WP_108738624.1">
    <property type="nucleotide sequence ID" value="NZ_CP020919.1"/>
</dbReference>
<dbReference type="SUPFAM" id="SSF56219">
    <property type="entry name" value="DNase I-like"/>
    <property type="match status" value="1"/>
</dbReference>
<feature type="domain" description="Endonuclease/exonuclease/phosphatase" evidence="1">
    <location>
        <begin position="26"/>
        <end position="268"/>
    </location>
</feature>
<dbReference type="OrthoDB" id="9793162at2"/>
<dbReference type="GO" id="GO:0000175">
    <property type="term" value="F:3'-5'-RNA exonuclease activity"/>
    <property type="evidence" value="ECO:0007669"/>
    <property type="project" value="TreeGrafter"/>
</dbReference>